<name>A0AA39NRS2_9AGAR</name>
<keyword evidence="1" id="KW-0732">Signal</keyword>
<accession>A0AA39NRS2</accession>
<keyword evidence="3" id="KW-1185">Reference proteome</keyword>
<sequence>MYSPISLSLLASFVNLLVDGPHVPHESSSSQLYLFGCRIAVNLTLSEILVGDTLPPVRKWDNPVLGRFRDPPVNGESTIPLGFYHFWTLEEMVQPLC</sequence>
<dbReference type="EMBL" id="JAUEPR010000062">
    <property type="protein sequence ID" value="KAK0470657.1"/>
    <property type="molecule type" value="Genomic_DNA"/>
</dbReference>
<evidence type="ECO:0000256" key="1">
    <source>
        <dbReference type="SAM" id="SignalP"/>
    </source>
</evidence>
<feature type="signal peptide" evidence="1">
    <location>
        <begin position="1"/>
        <end position="20"/>
    </location>
</feature>
<evidence type="ECO:0000313" key="3">
    <source>
        <dbReference type="Proteomes" id="UP001175227"/>
    </source>
</evidence>
<evidence type="ECO:0000313" key="2">
    <source>
        <dbReference type="EMBL" id="KAK0470657.1"/>
    </source>
</evidence>
<dbReference type="AlphaFoldDB" id="A0AA39NRS2"/>
<organism evidence="2 3">
    <name type="scientific">Armillaria novae-zelandiae</name>
    <dbReference type="NCBI Taxonomy" id="153914"/>
    <lineage>
        <taxon>Eukaryota</taxon>
        <taxon>Fungi</taxon>
        <taxon>Dikarya</taxon>
        <taxon>Basidiomycota</taxon>
        <taxon>Agaricomycotina</taxon>
        <taxon>Agaricomycetes</taxon>
        <taxon>Agaricomycetidae</taxon>
        <taxon>Agaricales</taxon>
        <taxon>Marasmiineae</taxon>
        <taxon>Physalacriaceae</taxon>
        <taxon>Armillaria</taxon>
    </lineage>
</organism>
<comment type="caution">
    <text evidence="2">The sequence shown here is derived from an EMBL/GenBank/DDBJ whole genome shotgun (WGS) entry which is preliminary data.</text>
</comment>
<protein>
    <submittedName>
        <fullName evidence="2">Uncharacterized protein</fullName>
    </submittedName>
</protein>
<feature type="chain" id="PRO_5041289106" evidence="1">
    <location>
        <begin position="21"/>
        <end position="97"/>
    </location>
</feature>
<reference evidence="2" key="1">
    <citation type="submission" date="2023-06" db="EMBL/GenBank/DDBJ databases">
        <authorList>
            <consortium name="Lawrence Berkeley National Laboratory"/>
            <person name="Ahrendt S."/>
            <person name="Sahu N."/>
            <person name="Indic B."/>
            <person name="Wong-Bajracharya J."/>
            <person name="Merenyi Z."/>
            <person name="Ke H.-M."/>
            <person name="Monk M."/>
            <person name="Kocsube S."/>
            <person name="Drula E."/>
            <person name="Lipzen A."/>
            <person name="Balint B."/>
            <person name="Henrissat B."/>
            <person name="Andreopoulos B."/>
            <person name="Martin F.M."/>
            <person name="Harder C.B."/>
            <person name="Rigling D."/>
            <person name="Ford K.L."/>
            <person name="Foster G.D."/>
            <person name="Pangilinan J."/>
            <person name="Papanicolaou A."/>
            <person name="Barry K."/>
            <person name="LaButti K."/>
            <person name="Viragh M."/>
            <person name="Koriabine M."/>
            <person name="Yan M."/>
            <person name="Riley R."/>
            <person name="Champramary S."/>
            <person name="Plett K.L."/>
            <person name="Tsai I.J."/>
            <person name="Slot J."/>
            <person name="Sipos G."/>
            <person name="Plett J."/>
            <person name="Nagy L.G."/>
            <person name="Grigoriev I.V."/>
        </authorList>
    </citation>
    <scope>NUCLEOTIDE SEQUENCE</scope>
    <source>
        <strain evidence="2">ICMP 16352</strain>
    </source>
</reference>
<proteinExistence type="predicted"/>
<gene>
    <name evidence="2" type="ORF">IW261DRAFT_1003123</name>
</gene>
<dbReference type="Proteomes" id="UP001175227">
    <property type="component" value="Unassembled WGS sequence"/>
</dbReference>